<dbReference type="AlphaFoldDB" id="A0A2V5JZU5"/>
<sequence>MSNEEAANGDETDPPLDYIQQKRFEPNDSKTVEAIRLERFQWERPLWSGRSESIGMKSNSRPGTPGKRL</sequence>
<gene>
    <name evidence="2" type="ORF">DLM86_23265</name>
</gene>
<dbReference type="Proteomes" id="UP000247476">
    <property type="component" value="Unassembled WGS sequence"/>
</dbReference>
<evidence type="ECO:0000313" key="3">
    <source>
        <dbReference type="Proteomes" id="UP000247476"/>
    </source>
</evidence>
<name>A0A2V5JZU5_9BACL</name>
<evidence type="ECO:0000313" key="2">
    <source>
        <dbReference type="EMBL" id="PYI51842.1"/>
    </source>
</evidence>
<keyword evidence="3" id="KW-1185">Reference proteome</keyword>
<comment type="caution">
    <text evidence="2">The sequence shown here is derived from an EMBL/GenBank/DDBJ whole genome shotgun (WGS) entry which is preliminary data.</text>
</comment>
<evidence type="ECO:0000256" key="1">
    <source>
        <dbReference type="SAM" id="MobiDB-lite"/>
    </source>
</evidence>
<organism evidence="2 3">
    <name type="scientific">Paenibacillus flagellatus</name>
    <dbReference type="NCBI Taxonomy" id="2211139"/>
    <lineage>
        <taxon>Bacteria</taxon>
        <taxon>Bacillati</taxon>
        <taxon>Bacillota</taxon>
        <taxon>Bacilli</taxon>
        <taxon>Bacillales</taxon>
        <taxon>Paenibacillaceae</taxon>
        <taxon>Paenibacillus</taxon>
    </lineage>
</organism>
<dbReference type="EMBL" id="QJVJ01000011">
    <property type="protein sequence ID" value="PYI51842.1"/>
    <property type="molecule type" value="Genomic_DNA"/>
</dbReference>
<protein>
    <submittedName>
        <fullName evidence="2">Uncharacterized protein</fullName>
    </submittedName>
</protein>
<proteinExistence type="predicted"/>
<accession>A0A2V5JZU5</accession>
<reference evidence="2 3" key="1">
    <citation type="submission" date="2018-05" db="EMBL/GenBank/DDBJ databases">
        <title>Paenibacillus flagellatus sp. nov., isolated from selenium mineral soil.</title>
        <authorList>
            <person name="Dai X."/>
        </authorList>
    </citation>
    <scope>NUCLEOTIDE SEQUENCE [LARGE SCALE GENOMIC DNA]</scope>
    <source>
        <strain evidence="2 3">DXL2</strain>
    </source>
</reference>
<feature type="region of interest" description="Disordered" evidence="1">
    <location>
        <begin position="48"/>
        <end position="69"/>
    </location>
</feature>